<feature type="domain" description="G-protein coupled receptors family 1 profile" evidence="14">
    <location>
        <begin position="38"/>
        <end position="288"/>
    </location>
</feature>
<dbReference type="Gene3D" id="1.20.1070.10">
    <property type="entry name" value="Rhodopsin 7-helix transmembrane proteins"/>
    <property type="match status" value="1"/>
</dbReference>
<reference evidence="15" key="2">
    <citation type="submission" date="2025-09" db="UniProtKB">
        <authorList>
            <consortium name="Ensembl"/>
        </authorList>
    </citation>
    <scope>IDENTIFICATION</scope>
</reference>
<keyword evidence="9" id="KW-1015">Disulfide bond</keyword>
<dbReference type="PANTHER" id="PTHR26451">
    <property type="entry name" value="G_PROTEIN_RECEP_F1_2 DOMAIN-CONTAINING PROTEIN"/>
    <property type="match status" value="1"/>
</dbReference>
<evidence type="ECO:0000256" key="10">
    <source>
        <dbReference type="ARBA" id="ARBA00023170"/>
    </source>
</evidence>
<evidence type="ECO:0000256" key="5">
    <source>
        <dbReference type="ARBA" id="ARBA00022725"/>
    </source>
</evidence>
<keyword evidence="12" id="KW-0807">Transducer</keyword>
<sequence length="324" mass="36216">MENVSGALLQLEGLSLPHSSVLPVFCCILLSYVLMMLMNLGNSVLILKERSLHQPMYLLLCNLCINDIIGGTHVIPPLLFNMLRAPEEHLISYSACVTQAFVSHLFGTTSHTILMIMAFDRYVAICNPLHYSTIMSGRMLVKLMAFAWGVALVLVSVLIGLSVRLSRCRSVVTNPYCDNASLFKLSCESTLINNVYGLLFTALLLSASIGSTLLTYLRITLVCLRRHSSSLNRRALQTCSTHLLVYLLLLLSGVVVITLHRFPEYTHHRKMTAVILFTGPGTVNPIIYGVQCRDIRCFIFVLVLSYYYIPRFHFGLVEQGLLLV</sequence>
<dbReference type="Proteomes" id="UP000261520">
    <property type="component" value="Unplaced"/>
</dbReference>
<dbReference type="SUPFAM" id="SSF81321">
    <property type="entry name" value="Family A G protein-coupled receptor-like"/>
    <property type="match status" value="1"/>
</dbReference>
<evidence type="ECO:0000256" key="3">
    <source>
        <dbReference type="ARBA" id="ARBA00022606"/>
    </source>
</evidence>
<dbReference type="PROSITE" id="PS50262">
    <property type="entry name" value="G_PROTEIN_RECEP_F1_2"/>
    <property type="match status" value="1"/>
</dbReference>
<feature type="transmembrane region" description="Helical" evidence="13">
    <location>
        <begin position="100"/>
        <end position="119"/>
    </location>
</feature>
<evidence type="ECO:0000256" key="1">
    <source>
        <dbReference type="ARBA" id="ARBA00004651"/>
    </source>
</evidence>
<dbReference type="PRINTS" id="PR00245">
    <property type="entry name" value="OLFACTORYR"/>
</dbReference>
<feature type="transmembrane region" description="Helical" evidence="13">
    <location>
        <begin position="140"/>
        <end position="163"/>
    </location>
</feature>
<feature type="transmembrane region" description="Helical" evidence="13">
    <location>
        <begin position="238"/>
        <end position="259"/>
    </location>
</feature>
<keyword evidence="10" id="KW-0675">Receptor</keyword>
<feature type="transmembrane region" description="Helical" evidence="13">
    <location>
        <begin position="195"/>
        <end position="217"/>
    </location>
</feature>
<dbReference type="Ensembl" id="ENSPMGT00000021056.1">
    <property type="protein sequence ID" value="ENSPMGP00000019759.1"/>
    <property type="gene ID" value="ENSPMGG00000015980.1"/>
</dbReference>
<keyword evidence="7" id="KW-0297">G-protein coupled receptor</keyword>
<dbReference type="GO" id="GO:0005886">
    <property type="term" value="C:plasma membrane"/>
    <property type="evidence" value="ECO:0007669"/>
    <property type="project" value="UniProtKB-SubCell"/>
</dbReference>
<keyword evidence="6 13" id="KW-1133">Transmembrane helix</keyword>
<name>A0A3B4AT32_9GOBI</name>
<keyword evidence="4 13" id="KW-0812">Transmembrane</keyword>
<feature type="transmembrane region" description="Helical" evidence="13">
    <location>
        <begin position="271"/>
        <end position="290"/>
    </location>
</feature>
<dbReference type="PANTHER" id="PTHR26451:SF848">
    <property type="entry name" value="ODORANT RECEPTOR-RELATED"/>
    <property type="match status" value="1"/>
</dbReference>
<dbReference type="InterPro" id="IPR017452">
    <property type="entry name" value="GPCR_Rhodpsn_7TM"/>
</dbReference>
<keyword evidence="11" id="KW-0325">Glycoprotein</keyword>
<evidence type="ECO:0000256" key="8">
    <source>
        <dbReference type="ARBA" id="ARBA00023136"/>
    </source>
</evidence>
<evidence type="ECO:0000256" key="6">
    <source>
        <dbReference type="ARBA" id="ARBA00022989"/>
    </source>
</evidence>
<dbReference type="FunFam" id="1.20.1070.10:FF:000024">
    <property type="entry name" value="Olfactory receptor"/>
    <property type="match status" value="1"/>
</dbReference>
<keyword evidence="8 13" id="KW-0472">Membrane</keyword>
<dbReference type="GO" id="GO:0004984">
    <property type="term" value="F:olfactory receptor activity"/>
    <property type="evidence" value="ECO:0007669"/>
    <property type="project" value="InterPro"/>
</dbReference>
<evidence type="ECO:0000313" key="15">
    <source>
        <dbReference type="Ensembl" id="ENSPMGP00000019759.1"/>
    </source>
</evidence>
<evidence type="ECO:0000256" key="4">
    <source>
        <dbReference type="ARBA" id="ARBA00022692"/>
    </source>
</evidence>
<comment type="subcellular location">
    <subcellularLocation>
        <location evidence="1">Cell membrane</location>
        <topology evidence="1">Multi-pass membrane protein</topology>
    </subcellularLocation>
</comment>
<evidence type="ECO:0000256" key="7">
    <source>
        <dbReference type="ARBA" id="ARBA00023040"/>
    </source>
</evidence>
<keyword evidence="2" id="KW-1003">Cell membrane</keyword>
<organism evidence="15 16">
    <name type="scientific">Periophthalmus magnuspinnatus</name>
    <dbReference type="NCBI Taxonomy" id="409849"/>
    <lineage>
        <taxon>Eukaryota</taxon>
        <taxon>Metazoa</taxon>
        <taxon>Chordata</taxon>
        <taxon>Craniata</taxon>
        <taxon>Vertebrata</taxon>
        <taxon>Euteleostomi</taxon>
        <taxon>Actinopterygii</taxon>
        <taxon>Neopterygii</taxon>
        <taxon>Teleostei</taxon>
        <taxon>Neoteleostei</taxon>
        <taxon>Acanthomorphata</taxon>
        <taxon>Gobiaria</taxon>
        <taxon>Gobiiformes</taxon>
        <taxon>Gobioidei</taxon>
        <taxon>Gobiidae</taxon>
        <taxon>Oxudercinae</taxon>
        <taxon>Periophthalmus</taxon>
    </lineage>
</organism>
<dbReference type="GO" id="GO:0004930">
    <property type="term" value="F:G protein-coupled receptor activity"/>
    <property type="evidence" value="ECO:0007669"/>
    <property type="project" value="UniProtKB-KW"/>
</dbReference>
<dbReference type="GO" id="GO:0005549">
    <property type="term" value="F:odorant binding"/>
    <property type="evidence" value="ECO:0007669"/>
    <property type="project" value="TreeGrafter"/>
</dbReference>
<dbReference type="Pfam" id="PF13853">
    <property type="entry name" value="7tm_4"/>
    <property type="match status" value="1"/>
</dbReference>
<evidence type="ECO:0000256" key="2">
    <source>
        <dbReference type="ARBA" id="ARBA00022475"/>
    </source>
</evidence>
<feature type="transmembrane region" description="Helical" evidence="13">
    <location>
        <begin position="297"/>
        <end position="314"/>
    </location>
</feature>
<evidence type="ECO:0000313" key="16">
    <source>
        <dbReference type="Proteomes" id="UP000261520"/>
    </source>
</evidence>
<proteinExistence type="predicted"/>
<evidence type="ECO:0000256" key="11">
    <source>
        <dbReference type="ARBA" id="ARBA00023180"/>
    </source>
</evidence>
<reference evidence="15" key="1">
    <citation type="submission" date="2025-08" db="UniProtKB">
        <authorList>
            <consortium name="Ensembl"/>
        </authorList>
    </citation>
    <scope>IDENTIFICATION</scope>
</reference>
<feature type="transmembrane region" description="Helical" evidence="13">
    <location>
        <begin position="20"/>
        <end position="45"/>
    </location>
</feature>
<dbReference type="STRING" id="409849.ENSPMGP00000019759"/>
<keyword evidence="16" id="KW-1185">Reference proteome</keyword>
<evidence type="ECO:0000256" key="12">
    <source>
        <dbReference type="ARBA" id="ARBA00023224"/>
    </source>
</evidence>
<accession>A0A3B4AT32</accession>
<keyword evidence="3" id="KW-0716">Sensory transduction</keyword>
<dbReference type="AlphaFoldDB" id="A0A3B4AT32"/>
<evidence type="ECO:0000256" key="13">
    <source>
        <dbReference type="SAM" id="Phobius"/>
    </source>
</evidence>
<dbReference type="InterPro" id="IPR052921">
    <property type="entry name" value="GPCR1_Superfamily_Member"/>
</dbReference>
<dbReference type="InterPro" id="IPR000725">
    <property type="entry name" value="Olfact_rcpt"/>
</dbReference>
<feature type="transmembrane region" description="Helical" evidence="13">
    <location>
        <begin position="57"/>
        <end position="80"/>
    </location>
</feature>
<evidence type="ECO:0000256" key="9">
    <source>
        <dbReference type="ARBA" id="ARBA00023157"/>
    </source>
</evidence>
<keyword evidence="5" id="KW-0552">Olfaction</keyword>
<protein>
    <recommendedName>
        <fullName evidence="14">G-protein coupled receptors family 1 profile domain-containing protein</fullName>
    </recommendedName>
</protein>
<evidence type="ECO:0000259" key="14">
    <source>
        <dbReference type="PROSITE" id="PS50262"/>
    </source>
</evidence>